<dbReference type="AlphaFoldDB" id="A0A2T4UQK2"/>
<feature type="region of interest" description="Disordered" evidence="1">
    <location>
        <begin position="287"/>
        <end position="310"/>
    </location>
</feature>
<protein>
    <submittedName>
        <fullName evidence="3">Transcriptional regulator</fullName>
    </submittedName>
</protein>
<keyword evidence="4" id="KW-1185">Reference proteome</keyword>
<organism evidence="3 4">
    <name type="scientific">Rathayibacter caricis DSM 15933</name>
    <dbReference type="NCBI Taxonomy" id="1328867"/>
    <lineage>
        <taxon>Bacteria</taxon>
        <taxon>Bacillati</taxon>
        <taxon>Actinomycetota</taxon>
        <taxon>Actinomycetes</taxon>
        <taxon>Micrococcales</taxon>
        <taxon>Microbacteriaceae</taxon>
        <taxon>Rathayibacter</taxon>
    </lineage>
</organism>
<evidence type="ECO:0000256" key="1">
    <source>
        <dbReference type="SAM" id="MobiDB-lite"/>
    </source>
</evidence>
<evidence type="ECO:0000313" key="3">
    <source>
        <dbReference type="EMBL" id="PTL71797.1"/>
    </source>
</evidence>
<dbReference type="InterPro" id="IPR041413">
    <property type="entry name" value="MLTR_LBD"/>
</dbReference>
<name>A0A2T4UQK2_9MICO</name>
<dbReference type="SMART" id="SM00530">
    <property type="entry name" value="HTH_XRE"/>
    <property type="match status" value="1"/>
</dbReference>
<dbReference type="InterPro" id="IPR010982">
    <property type="entry name" value="Lambda_DNA-bd_dom_sf"/>
</dbReference>
<dbReference type="PANTHER" id="PTHR35010:SF2">
    <property type="entry name" value="BLL4672 PROTEIN"/>
    <property type="match status" value="1"/>
</dbReference>
<accession>A0A2T4UQK2</accession>
<proteinExistence type="predicted"/>
<dbReference type="RefSeq" id="WP_107573621.1">
    <property type="nucleotide sequence ID" value="NZ_PZPL01000001.1"/>
</dbReference>
<evidence type="ECO:0000259" key="2">
    <source>
        <dbReference type="PROSITE" id="PS50943"/>
    </source>
</evidence>
<dbReference type="PROSITE" id="PS50943">
    <property type="entry name" value="HTH_CROC1"/>
    <property type="match status" value="1"/>
</dbReference>
<feature type="compositionally biased region" description="Pro residues" evidence="1">
    <location>
        <begin position="300"/>
        <end position="310"/>
    </location>
</feature>
<dbReference type="Gene3D" id="1.10.260.40">
    <property type="entry name" value="lambda repressor-like DNA-binding domains"/>
    <property type="match status" value="1"/>
</dbReference>
<sequence length="310" mass="34207">MPHDPEVKDFLVSRRARLSPDRVGLPSGGVRRVPGLRRSEVAQLAGVSIEYYSRLERGDLRGASESVLEALAAALRLDDAERAHLFDLARASGGTPARRRPRRAVGVRPSLRLAVESITTAPAFVRNGRLDVLAENELFRALYADEYGAREHPERPVNLARYTFLRRDLSERFHPDWATAADISVGILRTEAGRTPDDAGLQALVGELSTRSDEFRRRWGAHDVRHHASGAKFFHHPVVGDLHLSYEAFEPMGDPGLNFLIYSAEPGSPSADALTLLASWWATRQQEAPPAGRDLAAPRLVPPPTPRSSE</sequence>
<dbReference type="Gene3D" id="3.30.450.180">
    <property type="match status" value="1"/>
</dbReference>
<dbReference type="Proteomes" id="UP000241085">
    <property type="component" value="Unassembled WGS sequence"/>
</dbReference>
<reference evidence="3 4" key="1">
    <citation type="submission" date="2018-03" db="EMBL/GenBank/DDBJ databases">
        <title>Bacteriophage NCPPB3778 and a type I-E CRISPR drive the evolution of the US Biological Select Agent, Rathayibacter toxicus.</title>
        <authorList>
            <person name="Davis E.W.II."/>
            <person name="Tabima J.F."/>
            <person name="Weisberg A.J."/>
            <person name="Dantas Lopes L."/>
            <person name="Wiseman M.S."/>
            <person name="Wiseman M.S."/>
            <person name="Pupko T."/>
            <person name="Belcher M.S."/>
            <person name="Sechler A.J."/>
            <person name="Tancos M.A."/>
            <person name="Schroeder B.K."/>
            <person name="Murray T.D."/>
            <person name="Luster D.G."/>
            <person name="Schneider W.L."/>
            <person name="Rogers E."/>
            <person name="Andreote F.D."/>
            <person name="Grunwald N.J."/>
            <person name="Putnam M.L."/>
            <person name="Chang J.H."/>
        </authorList>
    </citation>
    <scope>NUCLEOTIDE SEQUENCE [LARGE SCALE GENOMIC DNA]</scope>
    <source>
        <strain evidence="3 4">DSM 15933</strain>
    </source>
</reference>
<dbReference type="SUPFAM" id="SSF47413">
    <property type="entry name" value="lambda repressor-like DNA-binding domains"/>
    <property type="match status" value="1"/>
</dbReference>
<feature type="domain" description="HTH cro/C1-type" evidence="2">
    <location>
        <begin position="35"/>
        <end position="82"/>
    </location>
</feature>
<dbReference type="GO" id="GO:0003677">
    <property type="term" value="F:DNA binding"/>
    <property type="evidence" value="ECO:0007669"/>
    <property type="project" value="InterPro"/>
</dbReference>
<dbReference type="PANTHER" id="PTHR35010">
    <property type="entry name" value="BLL4672 PROTEIN-RELATED"/>
    <property type="match status" value="1"/>
</dbReference>
<dbReference type="Pfam" id="PF13560">
    <property type="entry name" value="HTH_31"/>
    <property type="match status" value="1"/>
</dbReference>
<dbReference type="Pfam" id="PF17765">
    <property type="entry name" value="MLTR_LBD"/>
    <property type="match status" value="1"/>
</dbReference>
<dbReference type="CDD" id="cd00093">
    <property type="entry name" value="HTH_XRE"/>
    <property type="match status" value="1"/>
</dbReference>
<evidence type="ECO:0000313" key="4">
    <source>
        <dbReference type="Proteomes" id="UP000241085"/>
    </source>
</evidence>
<comment type="caution">
    <text evidence="3">The sequence shown here is derived from an EMBL/GenBank/DDBJ whole genome shotgun (WGS) entry which is preliminary data.</text>
</comment>
<gene>
    <name evidence="3" type="ORF">C1I63_02355</name>
</gene>
<dbReference type="InterPro" id="IPR001387">
    <property type="entry name" value="Cro/C1-type_HTH"/>
</dbReference>
<dbReference type="EMBL" id="PZPL01000001">
    <property type="protein sequence ID" value="PTL71797.1"/>
    <property type="molecule type" value="Genomic_DNA"/>
</dbReference>